<dbReference type="AlphaFoldDB" id="A0A6J5YJD6"/>
<sequence length="299" mass="34947">MIHVFAEWIYEDKGLVLVDSLQRHGFDAELETKLPKNRRFGRRSHQDDLWIGHFSRGAIRMLPTRYVAMQTEPLWNAGAWWSEQPDFEPMLAGAREVWDYNESNRPMIERFGRHSTHVPCGYSPLFEQWHQQALRSVGEPDIDVLFVGGMVPRRVQALDALRSSGLRVEVVSYGDVVHGAELHRLIARSKLYLEMHRYDDPSDHCIDLFRFDHALSNGIPILHERVTPRLPFDEQFMDRIAFYDLDDVVGAVHQQLENPESTRSRAQRTRQWFADEVNIDRFIPFDRLQALLDAGTDRR</sequence>
<reference evidence="2" key="1">
    <citation type="submission" date="2020-05" db="EMBL/GenBank/DDBJ databases">
        <authorList>
            <person name="Chiriac C."/>
            <person name="Salcher M."/>
            <person name="Ghai R."/>
            <person name="Kavagutti S V."/>
        </authorList>
    </citation>
    <scope>NUCLEOTIDE SEQUENCE</scope>
</reference>
<proteinExistence type="predicted"/>
<dbReference type="EMBL" id="CAEMXZ010000174">
    <property type="protein sequence ID" value="CAB4324581.1"/>
    <property type="molecule type" value="Genomic_DNA"/>
</dbReference>
<name>A0A6J5YJD6_9ZZZZ</name>
<dbReference type="Pfam" id="PF13524">
    <property type="entry name" value="Glyco_trans_1_2"/>
    <property type="match status" value="1"/>
</dbReference>
<protein>
    <submittedName>
        <fullName evidence="2">Unannotated protein</fullName>
    </submittedName>
</protein>
<evidence type="ECO:0000313" key="2">
    <source>
        <dbReference type="EMBL" id="CAB4324581.1"/>
    </source>
</evidence>
<dbReference type="InterPro" id="IPR055259">
    <property type="entry name" value="YkvP/CgeB_Glyco_trans-like"/>
</dbReference>
<organism evidence="2">
    <name type="scientific">freshwater metagenome</name>
    <dbReference type="NCBI Taxonomy" id="449393"/>
    <lineage>
        <taxon>unclassified sequences</taxon>
        <taxon>metagenomes</taxon>
        <taxon>ecological metagenomes</taxon>
    </lineage>
</organism>
<feature type="domain" description="Spore protein YkvP/CgeB glycosyl transferase-like" evidence="1">
    <location>
        <begin position="157"/>
        <end position="276"/>
    </location>
</feature>
<accession>A0A6J5YJD6</accession>
<gene>
    <name evidence="2" type="ORF">UFOPK1392_02356</name>
</gene>
<evidence type="ECO:0000259" key="1">
    <source>
        <dbReference type="Pfam" id="PF13524"/>
    </source>
</evidence>